<evidence type="ECO:0000313" key="3">
    <source>
        <dbReference type="Proteomes" id="UP000765845"/>
    </source>
</evidence>
<gene>
    <name evidence="2" type="ORF">HCU74_05540</name>
</gene>
<dbReference type="Gene3D" id="3.30.450.180">
    <property type="match status" value="1"/>
</dbReference>
<protein>
    <submittedName>
        <fullName evidence="2">Helix-turn-helix transcriptional regulator</fullName>
    </submittedName>
</protein>
<dbReference type="PANTHER" id="PTHR35010">
    <property type="entry name" value="BLL4672 PROTEIN-RELATED"/>
    <property type="match status" value="1"/>
</dbReference>
<dbReference type="RefSeq" id="WP_168449426.1">
    <property type="nucleotide sequence ID" value="NZ_JAAWWK010000002.1"/>
</dbReference>
<evidence type="ECO:0000313" key="2">
    <source>
        <dbReference type="EMBL" id="NKI16882.1"/>
    </source>
</evidence>
<evidence type="ECO:0000259" key="1">
    <source>
        <dbReference type="PROSITE" id="PS50943"/>
    </source>
</evidence>
<dbReference type="PROSITE" id="PS50943">
    <property type="entry name" value="HTH_CROC1"/>
    <property type="match status" value="1"/>
</dbReference>
<comment type="caution">
    <text evidence="2">The sequence shown here is derived from an EMBL/GenBank/DDBJ whole genome shotgun (WGS) entry which is preliminary data.</text>
</comment>
<dbReference type="Pfam" id="PF17765">
    <property type="entry name" value="MLTR_LBD"/>
    <property type="match status" value="1"/>
</dbReference>
<sequence length="277" mass="31335">MKFVKDEFAFPRFLKFWRGVFKVSQEELAFQLGCSPRHVSRLETGECRPSETLIQQVADTLGLGKRDHNHLRIAAGFAPDEPGLDFNSREMNWLRKAMLRTLRALDPLPATLLDSRSNILMVNRGFVSLFTQQVSEELLAKLDNNFDFVFANADPEHEEGRADTLSAILMASQQAALFSNNAEDLQHIVEMEKHPAVPSDWKQRAAGMEPMASFRVQLKVNGQEENFFNVSTTVGALGPAAFLSEPRLTINILYPEDEDLDLTAVLREDARHPLLFY</sequence>
<dbReference type="EMBL" id="JAAWWK010000002">
    <property type="protein sequence ID" value="NKI16882.1"/>
    <property type="molecule type" value="Genomic_DNA"/>
</dbReference>
<reference evidence="2 3" key="1">
    <citation type="submission" date="2020-04" db="EMBL/GenBank/DDBJ databases">
        <authorList>
            <person name="Yoon J."/>
        </authorList>
    </citation>
    <scope>NUCLEOTIDE SEQUENCE [LARGE SCALE GENOMIC DNA]</scope>
    <source>
        <strain evidence="2 3">KMU-166</strain>
    </source>
</reference>
<dbReference type="InterPro" id="IPR001387">
    <property type="entry name" value="Cro/C1-type_HTH"/>
</dbReference>
<dbReference type="InterPro" id="IPR041413">
    <property type="entry name" value="MLTR_LBD"/>
</dbReference>
<dbReference type="SMART" id="SM00530">
    <property type="entry name" value="HTH_XRE"/>
    <property type="match status" value="1"/>
</dbReference>
<feature type="domain" description="HTH cro/C1-type" evidence="1">
    <location>
        <begin position="14"/>
        <end position="71"/>
    </location>
</feature>
<accession>A0ABX1GEH9</accession>
<proteinExistence type="predicted"/>
<dbReference type="Gene3D" id="1.10.260.40">
    <property type="entry name" value="lambda repressor-like DNA-binding domains"/>
    <property type="match status" value="1"/>
</dbReference>
<dbReference type="CDD" id="cd00093">
    <property type="entry name" value="HTH_XRE"/>
    <property type="match status" value="1"/>
</dbReference>
<dbReference type="InterPro" id="IPR010982">
    <property type="entry name" value="Lambda_DNA-bd_dom_sf"/>
</dbReference>
<dbReference type="Proteomes" id="UP000765845">
    <property type="component" value="Unassembled WGS sequence"/>
</dbReference>
<dbReference type="SUPFAM" id="SSF47413">
    <property type="entry name" value="lambda repressor-like DNA-binding domains"/>
    <property type="match status" value="1"/>
</dbReference>
<name>A0ABX1GEH9_9GAMM</name>
<dbReference type="Pfam" id="PF13560">
    <property type="entry name" value="HTH_31"/>
    <property type="match status" value="1"/>
</dbReference>
<organism evidence="2 3">
    <name type="scientific">Spongiibacter thalassae</name>
    <dbReference type="NCBI Taxonomy" id="2721624"/>
    <lineage>
        <taxon>Bacteria</taxon>
        <taxon>Pseudomonadati</taxon>
        <taxon>Pseudomonadota</taxon>
        <taxon>Gammaproteobacteria</taxon>
        <taxon>Cellvibrionales</taxon>
        <taxon>Spongiibacteraceae</taxon>
        <taxon>Spongiibacter</taxon>
    </lineage>
</organism>
<dbReference type="PANTHER" id="PTHR35010:SF4">
    <property type="entry name" value="BLL5781 PROTEIN"/>
    <property type="match status" value="1"/>
</dbReference>
<keyword evidence="3" id="KW-1185">Reference proteome</keyword>